<dbReference type="AlphaFoldDB" id="A0ABD1VMI2"/>
<dbReference type="PANTHER" id="PTHR33640:SF8">
    <property type="entry name" value="TRANSMEMBRANE PROTEIN"/>
    <property type="match status" value="1"/>
</dbReference>
<comment type="caution">
    <text evidence="2">The sequence shown here is derived from an EMBL/GenBank/DDBJ whole genome shotgun (WGS) entry which is preliminary data.</text>
</comment>
<organism evidence="2 3">
    <name type="scientific">Forsythia ovata</name>
    <dbReference type="NCBI Taxonomy" id="205694"/>
    <lineage>
        <taxon>Eukaryota</taxon>
        <taxon>Viridiplantae</taxon>
        <taxon>Streptophyta</taxon>
        <taxon>Embryophyta</taxon>
        <taxon>Tracheophyta</taxon>
        <taxon>Spermatophyta</taxon>
        <taxon>Magnoliopsida</taxon>
        <taxon>eudicotyledons</taxon>
        <taxon>Gunneridae</taxon>
        <taxon>Pentapetalae</taxon>
        <taxon>asterids</taxon>
        <taxon>lamiids</taxon>
        <taxon>Lamiales</taxon>
        <taxon>Oleaceae</taxon>
        <taxon>Forsythieae</taxon>
        <taxon>Forsythia</taxon>
    </lineage>
</organism>
<dbReference type="Proteomes" id="UP001604277">
    <property type="component" value="Unassembled WGS sequence"/>
</dbReference>
<feature type="compositionally biased region" description="Basic and acidic residues" evidence="1">
    <location>
        <begin position="25"/>
        <end position="36"/>
    </location>
</feature>
<proteinExistence type="predicted"/>
<reference evidence="3" key="1">
    <citation type="submission" date="2024-07" db="EMBL/GenBank/DDBJ databases">
        <title>Two chromosome-level genome assemblies of Korean endemic species Abeliophyllum distichum and Forsythia ovata (Oleaceae).</title>
        <authorList>
            <person name="Jang H."/>
        </authorList>
    </citation>
    <scope>NUCLEOTIDE SEQUENCE [LARGE SCALE GENOMIC DNA]</scope>
</reference>
<evidence type="ECO:0008006" key="4">
    <source>
        <dbReference type="Google" id="ProtNLM"/>
    </source>
</evidence>
<keyword evidence="3" id="KW-1185">Reference proteome</keyword>
<feature type="region of interest" description="Disordered" evidence="1">
    <location>
        <begin position="25"/>
        <end position="59"/>
    </location>
</feature>
<evidence type="ECO:0000313" key="2">
    <source>
        <dbReference type="EMBL" id="KAL2537575.1"/>
    </source>
</evidence>
<dbReference type="EMBL" id="JBFOLJ010000005">
    <property type="protein sequence ID" value="KAL2537575.1"/>
    <property type="molecule type" value="Genomic_DNA"/>
</dbReference>
<name>A0ABD1VMI2_9LAMI</name>
<evidence type="ECO:0000256" key="1">
    <source>
        <dbReference type="SAM" id="MobiDB-lite"/>
    </source>
</evidence>
<dbReference type="PANTHER" id="PTHR33640">
    <property type="entry name" value="TRANSMEMBRANE PROTEIN"/>
    <property type="match status" value="1"/>
</dbReference>
<gene>
    <name evidence="2" type="ORF">Fot_18966</name>
</gene>
<evidence type="ECO:0000313" key="3">
    <source>
        <dbReference type="Proteomes" id="UP001604277"/>
    </source>
</evidence>
<accession>A0ABD1VMI2</accession>
<sequence>MESRFHGLPHLKRFRLMQQELEESNIDKHQESKDNFKTPLCLPAKKRKESRDSPPFLPNSTDTTYGYCLPAKKRVYAIEPFDLNVEYTPSLDAEKQEDRQKDVQGGIDNEGIRGRKKKMKQYSMHETTGSGVGSSNFYIKGSFPATKVSGEYFRGISVTLISPRFVFVLGNVILVVLLMQSGQFAAKDGHKNSYKIDFYDEYIKNCGNNQQKQQLSSTHDGRKVTSDANISRERKIHRTHSENLERLHQDVPNRHEFRRSTTETCRKSVNHSHNPRYQTRKLVFESKKQMNLSYAEDEMSSEEFRRTVEEFIARQQRNLREK</sequence>
<protein>
    <recommendedName>
        <fullName evidence="4">DUF4408 domain-containing protein</fullName>
    </recommendedName>
</protein>